<dbReference type="GO" id="GO:0030864">
    <property type="term" value="C:cortical actin cytoskeleton"/>
    <property type="evidence" value="ECO:0007669"/>
    <property type="project" value="TreeGrafter"/>
</dbReference>
<feature type="region of interest" description="Disordered" evidence="4">
    <location>
        <begin position="585"/>
        <end position="607"/>
    </location>
</feature>
<evidence type="ECO:0000256" key="1">
    <source>
        <dbReference type="ARBA" id="ARBA00022443"/>
    </source>
</evidence>
<evidence type="ECO:0000313" key="7">
    <source>
        <dbReference type="EMBL" id="KAJ3221074.1"/>
    </source>
</evidence>
<protein>
    <recommendedName>
        <fullName evidence="9">Drebrin-like protein</fullName>
    </recommendedName>
</protein>
<name>A0AAD5Y021_9FUNG</name>
<dbReference type="InterPro" id="IPR036028">
    <property type="entry name" value="SH3-like_dom_sf"/>
</dbReference>
<evidence type="ECO:0000256" key="2">
    <source>
        <dbReference type="PROSITE-ProRule" id="PRU00192"/>
    </source>
</evidence>
<evidence type="ECO:0000256" key="4">
    <source>
        <dbReference type="SAM" id="MobiDB-lite"/>
    </source>
</evidence>
<proteinExistence type="predicted"/>
<feature type="compositionally biased region" description="Polar residues" evidence="4">
    <location>
        <begin position="585"/>
        <end position="595"/>
    </location>
</feature>
<dbReference type="PROSITE" id="PS50002">
    <property type="entry name" value="SH3"/>
    <property type="match status" value="2"/>
</dbReference>
<gene>
    <name evidence="7" type="ORF">HK099_003791</name>
</gene>
<dbReference type="PANTHER" id="PTHR10829:SF25">
    <property type="entry name" value="DREBRIN-LIKE PROTEIN"/>
    <property type="match status" value="1"/>
</dbReference>
<evidence type="ECO:0000313" key="8">
    <source>
        <dbReference type="Proteomes" id="UP001211065"/>
    </source>
</evidence>
<feature type="domain" description="SH3" evidence="5">
    <location>
        <begin position="394"/>
        <end position="453"/>
    </location>
</feature>
<dbReference type="Proteomes" id="UP001211065">
    <property type="component" value="Unassembled WGS sequence"/>
</dbReference>
<evidence type="ECO:0000259" key="5">
    <source>
        <dbReference type="PROSITE" id="PS50002"/>
    </source>
</evidence>
<dbReference type="PRINTS" id="PR00499">
    <property type="entry name" value="P67PHOX"/>
</dbReference>
<dbReference type="InterPro" id="IPR001452">
    <property type="entry name" value="SH3_domain"/>
</dbReference>
<dbReference type="Gene3D" id="2.30.30.40">
    <property type="entry name" value="SH3 Domains"/>
    <property type="match status" value="2"/>
</dbReference>
<organism evidence="7 8">
    <name type="scientific">Clydaea vesicula</name>
    <dbReference type="NCBI Taxonomy" id="447962"/>
    <lineage>
        <taxon>Eukaryota</taxon>
        <taxon>Fungi</taxon>
        <taxon>Fungi incertae sedis</taxon>
        <taxon>Chytridiomycota</taxon>
        <taxon>Chytridiomycota incertae sedis</taxon>
        <taxon>Chytridiomycetes</taxon>
        <taxon>Lobulomycetales</taxon>
        <taxon>Lobulomycetaceae</taxon>
        <taxon>Clydaea</taxon>
    </lineage>
</organism>
<feature type="coiled-coil region" evidence="3">
    <location>
        <begin position="464"/>
        <end position="533"/>
    </location>
</feature>
<feature type="compositionally biased region" description="Low complexity" evidence="4">
    <location>
        <begin position="321"/>
        <end position="330"/>
    </location>
</feature>
<dbReference type="Gene3D" id="3.40.20.10">
    <property type="entry name" value="Severin"/>
    <property type="match status" value="1"/>
</dbReference>
<feature type="region of interest" description="Disordered" evidence="4">
    <location>
        <begin position="145"/>
        <end position="204"/>
    </location>
</feature>
<feature type="region of interest" description="Disordered" evidence="4">
    <location>
        <begin position="316"/>
        <end position="359"/>
    </location>
</feature>
<dbReference type="Pfam" id="PF00018">
    <property type="entry name" value="SH3_1"/>
    <property type="match status" value="2"/>
</dbReference>
<dbReference type="Pfam" id="PF00241">
    <property type="entry name" value="Cofilin_ADF"/>
    <property type="match status" value="1"/>
</dbReference>
<dbReference type="GO" id="GO:0030427">
    <property type="term" value="C:site of polarized growth"/>
    <property type="evidence" value="ECO:0007669"/>
    <property type="project" value="TreeGrafter"/>
</dbReference>
<dbReference type="SUPFAM" id="SSF55753">
    <property type="entry name" value="Actin depolymerizing proteins"/>
    <property type="match status" value="1"/>
</dbReference>
<reference evidence="7" key="1">
    <citation type="submission" date="2020-05" db="EMBL/GenBank/DDBJ databases">
        <title>Phylogenomic resolution of chytrid fungi.</title>
        <authorList>
            <person name="Stajich J.E."/>
            <person name="Amses K."/>
            <person name="Simmons R."/>
            <person name="Seto K."/>
            <person name="Myers J."/>
            <person name="Bonds A."/>
            <person name="Quandt C.A."/>
            <person name="Barry K."/>
            <person name="Liu P."/>
            <person name="Grigoriev I."/>
            <person name="Longcore J.E."/>
            <person name="James T.Y."/>
        </authorList>
    </citation>
    <scope>NUCLEOTIDE SEQUENCE</scope>
    <source>
        <strain evidence="7">JEL0476</strain>
    </source>
</reference>
<keyword evidence="8" id="KW-1185">Reference proteome</keyword>
<dbReference type="GO" id="GO:0030833">
    <property type="term" value="P:regulation of actin filament polymerization"/>
    <property type="evidence" value="ECO:0007669"/>
    <property type="project" value="TreeGrafter"/>
</dbReference>
<sequence>MAHVSFPPDVSEVYRNILSYESNVNWACWQVTGVDSILRLLGSGGKIEIKHFYSIFLACLKDGGLEEVEEEFDEGKMQFAFCKVKEPISGLWKYVLISWCGDGVPVQKKGQFNVFVRDVELFFKGYHVKDSAGAKYSIHNERGPSAIDSFENSPTKPSHTQSTAFKSDSYSPNIGTKPSTSYTPTYGGKVVSSNSHQPSNIASAKQSTYIHSQNKVPTYSPTLNVNSEQVERERQRKQFEEDMKEKEERERIFSGQGVREERLRREKEEREREAAYIKRKEEVEQSQQTTKFQNFNNTVQGTSNLASRFQKDIASNGQSQNNATTNFNKFNNHDITPSRASVSIREEREKREADERARETALIKEREEVEKLQAFKAQQLVERMNKTIPTPVQVTSICAKALYDYNADEANEISLREDDIITDILKIDLSWWQGTVQGRTGLFPADYVEEIKADIAPPLPDRNLNAEGELAERERREAEKIEKQRIAEEKARQEEEYRVQAEKRPLQLEADRLREREQLAKEAEEERKRQAISLALYDYDAQEPNELSLRENEIITNITKLDEDWWQGMNDRGQQGLFPATYVEVQQQHPESPQQRHAPPPLPPKGFEAVAMYDYQGITE</sequence>
<feature type="region of interest" description="Disordered" evidence="4">
    <location>
        <begin position="227"/>
        <end position="253"/>
    </location>
</feature>
<feature type="domain" description="SH3" evidence="5">
    <location>
        <begin position="528"/>
        <end position="588"/>
    </location>
</feature>
<dbReference type="InterPro" id="IPR029006">
    <property type="entry name" value="ADF-H/Gelsolin-like_dom_sf"/>
</dbReference>
<evidence type="ECO:0000259" key="6">
    <source>
        <dbReference type="PROSITE" id="PS51263"/>
    </source>
</evidence>
<keyword evidence="3" id="KW-0175">Coiled coil</keyword>
<feature type="compositionally biased region" description="Polar residues" evidence="4">
    <location>
        <begin position="191"/>
        <end position="204"/>
    </location>
</feature>
<dbReference type="PANTHER" id="PTHR10829">
    <property type="entry name" value="CORTACTIN AND DREBRIN"/>
    <property type="match status" value="1"/>
</dbReference>
<comment type="caution">
    <text evidence="7">The sequence shown here is derived from an EMBL/GenBank/DDBJ whole genome shotgun (WGS) entry which is preliminary data.</text>
</comment>
<dbReference type="SUPFAM" id="SSF50044">
    <property type="entry name" value="SH3-domain"/>
    <property type="match status" value="2"/>
</dbReference>
<dbReference type="AlphaFoldDB" id="A0AAD5Y021"/>
<dbReference type="PRINTS" id="PR00452">
    <property type="entry name" value="SH3DOMAIN"/>
</dbReference>
<dbReference type="InterPro" id="IPR002108">
    <property type="entry name" value="ADF-H"/>
</dbReference>
<feature type="compositionally biased region" description="Polar residues" evidence="4">
    <location>
        <begin position="150"/>
        <end position="184"/>
    </location>
</feature>
<evidence type="ECO:0008006" key="9">
    <source>
        <dbReference type="Google" id="ProtNLM"/>
    </source>
</evidence>
<keyword evidence="1 2" id="KW-0728">SH3 domain</keyword>
<evidence type="ECO:0000256" key="3">
    <source>
        <dbReference type="SAM" id="Coils"/>
    </source>
</evidence>
<feature type="compositionally biased region" description="Basic and acidic residues" evidence="4">
    <location>
        <begin position="229"/>
        <end position="253"/>
    </location>
</feature>
<dbReference type="PROSITE" id="PS51263">
    <property type="entry name" value="ADF_H"/>
    <property type="match status" value="1"/>
</dbReference>
<dbReference type="EMBL" id="JADGJW010000253">
    <property type="protein sequence ID" value="KAJ3221074.1"/>
    <property type="molecule type" value="Genomic_DNA"/>
</dbReference>
<dbReference type="SMART" id="SM00326">
    <property type="entry name" value="SH3"/>
    <property type="match status" value="2"/>
</dbReference>
<dbReference type="GO" id="GO:0051015">
    <property type="term" value="F:actin filament binding"/>
    <property type="evidence" value="ECO:0007669"/>
    <property type="project" value="TreeGrafter"/>
</dbReference>
<accession>A0AAD5Y021</accession>
<feature type="domain" description="ADF-H" evidence="6">
    <location>
        <begin position="1"/>
        <end position="148"/>
    </location>
</feature>
<dbReference type="CDD" id="cd11819">
    <property type="entry name" value="SH3_Cortactin_like"/>
    <property type="match status" value="2"/>
</dbReference>
<feature type="compositionally biased region" description="Basic and acidic residues" evidence="4">
    <location>
        <begin position="344"/>
        <end position="359"/>
    </location>
</feature>
<dbReference type="GO" id="GO:0005884">
    <property type="term" value="C:actin filament"/>
    <property type="evidence" value="ECO:0007669"/>
    <property type="project" value="TreeGrafter"/>
</dbReference>